<dbReference type="EMBL" id="JAPWTJ010000502">
    <property type="protein sequence ID" value="KAJ8977853.1"/>
    <property type="molecule type" value="Genomic_DNA"/>
</dbReference>
<evidence type="ECO:0000313" key="1">
    <source>
        <dbReference type="EMBL" id="KAJ8977853.1"/>
    </source>
</evidence>
<evidence type="ECO:0000313" key="2">
    <source>
        <dbReference type="Proteomes" id="UP001162164"/>
    </source>
</evidence>
<protein>
    <submittedName>
        <fullName evidence="1">Uncharacterized protein</fullName>
    </submittedName>
</protein>
<dbReference type="Proteomes" id="UP001162164">
    <property type="component" value="Unassembled WGS sequence"/>
</dbReference>
<organism evidence="1 2">
    <name type="scientific">Molorchus minor</name>
    <dbReference type="NCBI Taxonomy" id="1323400"/>
    <lineage>
        <taxon>Eukaryota</taxon>
        <taxon>Metazoa</taxon>
        <taxon>Ecdysozoa</taxon>
        <taxon>Arthropoda</taxon>
        <taxon>Hexapoda</taxon>
        <taxon>Insecta</taxon>
        <taxon>Pterygota</taxon>
        <taxon>Neoptera</taxon>
        <taxon>Endopterygota</taxon>
        <taxon>Coleoptera</taxon>
        <taxon>Polyphaga</taxon>
        <taxon>Cucujiformia</taxon>
        <taxon>Chrysomeloidea</taxon>
        <taxon>Cerambycidae</taxon>
        <taxon>Lamiinae</taxon>
        <taxon>Monochamini</taxon>
        <taxon>Molorchus</taxon>
    </lineage>
</organism>
<proteinExistence type="predicted"/>
<reference evidence="1" key="1">
    <citation type="journal article" date="2023" name="Insect Mol. Biol.">
        <title>Genome sequencing provides insights into the evolution of gene families encoding plant cell wall-degrading enzymes in longhorned beetles.</title>
        <authorList>
            <person name="Shin N.R."/>
            <person name="Okamura Y."/>
            <person name="Kirsch R."/>
            <person name="Pauchet Y."/>
        </authorList>
    </citation>
    <scope>NUCLEOTIDE SEQUENCE</scope>
    <source>
        <strain evidence="1">MMC_N1</strain>
    </source>
</reference>
<feature type="non-terminal residue" evidence="1">
    <location>
        <position position="108"/>
    </location>
</feature>
<sequence length="108" mass="13071">MKHHKDQSWVPYISDIQSPRIFWYLVLFSDFTNVIRSEYNMAAYTGTFCSLIFQQRELRYFSIINVHIWHRGSSMFKRVHTMIKFINVRIFFSEKGRPIYPVLSEIIT</sequence>
<comment type="caution">
    <text evidence="1">The sequence shown here is derived from an EMBL/GenBank/DDBJ whole genome shotgun (WGS) entry which is preliminary data.</text>
</comment>
<accession>A0ABQ9JI35</accession>
<name>A0ABQ9JI35_9CUCU</name>
<gene>
    <name evidence="1" type="ORF">NQ317_011305</name>
</gene>
<keyword evidence="2" id="KW-1185">Reference proteome</keyword>